<dbReference type="InterPro" id="IPR011657">
    <property type="entry name" value="CNT_C_dom"/>
</dbReference>
<dbReference type="EMBL" id="SZOH01001552">
    <property type="protein sequence ID" value="TKJ00556.1"/>
    <property type="molecule type" value="Genomic_DNA"/>
</dbReference>
<evidence type="ECO:0000313" key="3">
    <source>
        <dbReference type="EMBL" id="TKJ00556.1"/>
    </source>
</evidence>
<accession>A0A9X9A7I5</accession>
<evidence type="ECO:0000256" key="1">
    <source>
        <dbReference type="SAM" id="Phobius"/>
    </source>
</evidence>
<gene>
    <name evidence="3" type="ORF">FC695_21300</name>
</gene>
<name>A0A9X9A7I5_BACCE</name>
<keyword evidence="1" id="KW-0472">Membrane</keyword>
<proteinExistence type="predicted"/>
<feature type="domain" description="Concentrative nucleoside transporter C-terminal" evidence="2">
    <location>
        <begin position="2"/>
        <end position="51"/>
    </location>
</feature>
<keyword evidence="1" id="KW-1133">Transmembrane helix</keyword>
<dbReference type="AlphaFoldDB" id="A0A9X9A7I5"/>
<feature type="transmembrane region" description="Helical" evidence="1">
    <location>
        <begin position="32"/>
        <end position="54"/>
    </location>
</feature>
<comment type="caution">
    <text evidence="3">The sequence shown here is derived from an EMBL/GenBank/DDBJ whole genome shotgun (WGS) entry which is preliminary data.</text>
</comment>
<organism evidence="3 4">
    <name type="scientific">Bacillus cereus</name>
    <dbReference type="NCBI Taxonomy" id="1396"/>
    <lineage>
        <taxon>Bacteria</taxon>
        <taxon>Bacillati</taxon>
        <taxon>Bacillota</taxon>
        <taxon>Bacilli</taxon>
        <taxon>Bacillales</taxon>
        <taxon>Bacillaceae</taxon>
        <taxon>Bacillus</taxon>
        <taxon>Bacillus cereus group</taxon>
    </lineage>
</organism>
<sequence length="55" mass="5850">ASFANFSTVGMIYGTYNSLFGGEKSSVIGKNVWKLLVSGMAVSLLSAMLVGLFVW</sequence>
<keyword evidence="1" id="KW-0812">Transmembrane</keyword>
<dbReference type="Proteomes" id="UP000308444">
    <property type="component" value="Unassembled WGS sequence"/>
</dbReference>
<protein>
    <submittedName>
        <fullName evidence="3">NupC/NupG family nucleoside CNT transporter</fullName>
    </submittedName>
</protein>
<evidence type="ECO:0000259" key="2">
    <source>
        <dbReference type="Pfam" id="PF07662"/>
    </source>
</evidence>
<reference evidence="3 4" key="1">
    <citation type="journal article" date="2019" name="Environ. Microbiol.">
        <title>An active ?-lactamase is a part of an orchestrated cell wall stress resistance network of Bacillus subtilis and related rhizosphere species.</title>
        <authorList>
            <person name="Bucher T."/>
            <person name="Keren-Paz A."/>
            <person name="Hausser J."/>
            <person name="Olender T."/>
            <person name="Cytryn E."/>
            <person name="Kolodkin-Gal I."/>
        </authorList>
    </citation>
    <scope>NUCLEOTIDE SEQUENCE [LARGE SCALE GENOMIC DNA]</scope>
    <source>
        <strain evidence="3 4">I32</strain>
    </source>
</reference>
<feature type="non-terminal residue" evidence="3">
    <location>
        <position position="1"/>
    </location>
</feature>
<evidence type="ECO:0000313" key="4">
    <source>
        <dbReference type="Proteomes" id="UP000308444"/>
    </source>
</evidence>
<dbReference type="Pfam" id="PF07662">
    <property type="entry name" value="Nucleos_tra2_C"/>
    <property type="match status" value="1"/>
</dbReference>